<organism evidence="4 5">
    <name type="scientific">Rhizodiscina lignyota</name>
    <dbReference type="NCBI Taxonomy" id="1504668"/>
    <lineage>
        <taxon>Eukaryota</taxon>
        <taxon>Fungi</taxon>
        <taxon>Dikarya</taxon>
        <taxon>Ascomycota</taxon>
        <taxon>Pezizomycotina</taxon>
        <taxon>Dothideomycetes</taxon>
        <taxon>Pleosporomycetidae</taxon>
        <taxon>Aulographales</taxon>
        <taxon>Rhizodiscinaceae</taxon>
        <taxon>Rhizodiscina</taxon>
    </lineage>
</organism>
<evidence type="ECO:0000313" key="5">
    <source>
        <dbReference type="Proteomes" id="UP000799772"/>
    </source>
</evidence>
<keyword evidence="2" id="KW-0560">Oxidoreductase</keyword>
<name>A0A9P4M8B9_9PEZI</name>
<sequence length="329" mass="36762">MPAFAWNTPQWHYKAEDIAHHHADRIKGRTVLITGVAQGSLGQCFCTSIAPYSPKTLILAGRSPEKLELCQKELHSIAPDVSTRVLHLDLGDFDQVRKAADEVNGWDDVPVIDVLVNNAGLSDGSGLKIIDGIEQHFRINHLGHFLFTNLIMAKVVKAAEQNGEARIVNVSSRGHVISDIRWDDLTLEKLDPWNFMPCYGQSKTANILFSVSLAEKLASKNVQAFSLHPGSAWTGLITRLPTEELMARGWADKDRNPTDSEKMHWKTMSQGTSTHVTAAFDPSISEHSGSYLQDNQIETEDVKPYALDKNSAERLWKLSEELVRQRFNI</sequence>
<dbReference type="Gene3D" id="3.40.50.720">
    <property type="entry name" value="NAD(P)-binding Rossmann-like Domain"/>
    <property type="match status" value="1"/>
</dbReference>
<dbReference type="GO" id="GO:0016491">
    <property type="term" value="F:oxidoreductase activity"/>
    <property type="evidence" value="ECO:0007669"/>
    <property type="project" value="UniProtKB-KW"/>
</dbReference>
<protein>
    <submittedName>
        <fullName evidence="4">NAD(P)-binding protein</fullName>
    </submittedName>
</protein>
<dbReference type="PRINTS" id="PR00081">
    <property type="entry name" value="GDHRDH"/>
</dbReference>
<comment type="similarity">
    <text evidence="1 3">Belongs to the short-chain dehydrogenases/reductases (SDR) family.</text>
</comment>
<dbReference type="SUPFAM" id="SSF51735">
    <property type="entry name" value="NAD(P)-binding Rossmann-fold domains"/>
    <property type="match status" value="1"/>
</dbReference>
<keyword evidence="5" id="KW-1185">Reference proteome</keyword>
<dbReference type="AlphaFoldDB" id="A0A9P4M8B9"/>
<reference evidence="4" key="1">
    <citation type="journal article" date="2020" name="Stud. Mycol.">
        <title>101 Dothideomycetes genomes: a test case for predicting lifestyles and emergence of pathogens.</title>
        <authorList>
            <person name="Haridas S."/>
            <person name="Albert R."/>
            <person name="Binder M."/>
            <person name="Bloem J."/>
            <person name="Labutti K."/>
            <person name="Salamov A."/>
            <person name="Andreopoulos B."/>
            <person name="Baker S."/>
            <person name="Barry K."/>
            <person name="Bills G."/>
            <person name="Bluhm B."/>
            <person name="Cannon C."/>
            <person name="Castanera R."/>
            <person name="Culley D."/>
            <person name="Daum C."/>
            <person name="Ezra D."/>
            <person name="Gonzalez J."/>
            <person name="Henrissat B."/>
            <person name="Kuo A."/>
            <person name="Liang C."/>
            <person name="Lipzen A."/>
            <person name="Lutzoni F."/>
            <person name="Magnuson J."/>
            <person name="Mondo S."/>
            <person name="Nolan M."/>
            <person name="Ohm R."/>
            <person name="Pangilinan J."/>
            <person name="Park H.-J."/>
            <person name="Ramirez L."/>
            <person name="Alfaro M."/>
            <person name="Sun H."/>
            <person name="Tritt A."/>
            <person name="Yoshinaga Y."/>
            <person name="Zwiers L.-H."/>
            <person name="Turgeon B."/>
            <person name="Goodwin S."/>
            <person name="Spatafora J."/>
            <person name="Crous P."/>
            <person name="Grigoriev I."/>
        </authorList>
    </citation>
    <scope>NUCLEOTIDE SEQUENCE</scope>
    <source>
        <strain evidence="4">CBS 133067</strain>
    </source>
</reference>
<dbReference type="Proteomes" id="UP000799772">
    <property type="component" value="Unassembled WGS sequence"/>
</dbReference>
<dbReference type="PANTHER" id="PTHR24320:SF283">
    <property type="entry name" value="RETINOL DEHYDROGENASE 11"/>
    <property type="match status" value="1"/>
</dbReference>
<dbReference type="PRINTS" id="PR00080">
    <property type="entry name" value="SDRFAMILY"/>
</dbReference>
<proteinExistence type="inferred from homology"/>
<dbReference type="OrthoDB" id="191139at2759"/>
<evidence type="ECO:0000256" key="2">
    <source>
        <dbReference type="ARBA" id="ARBA00023002"/>
    </source>
</evidence>
<dbReference type="PANTHER" id="PTHR24320">
    <property type="entry name" value="RETINOL DEHYDROGENASE"/>
    <property type="match status" value="1"/>
</dbReference>
<evidence type="ECO:0000313" key="4">
    <source>
        <dbReference type="EMBL" id="KAF2096654.1"/>
    </source>
</evidence>
<evidence type="ECO:0000256" key="3">
    <source>
        <dbReference type="RuleBase" id="RU000363"/>
    </source>
</evidence>
<gene>
    <name evidence="4" type="ORF">NA57DRAFT_67337</name>
</gene>
<dbReference type="EMBL" id="ML978129">
    <property type="protein sequence ID" value="KAF2096654.1"/>
    <property type="molecule type" value="Genomic_DNA"/>
</dbReference>
<accession>A0A9P4M8B9</accession>
<dbReference type="Pfam" id="PF00106">
    <property type="entry name" value="adh_short"/>
    <property type="match status" value="1"/>
</dbReference>
<comment type="caution">
    <text evidence="4">The sequence shown here is derived from an EMBL/GenBank/DDBJ whole genome shotgun (WGS) entry which is preliminary data.</text>
</comment>
<dbReference type="InterPro" id="IPR002347">
    <property type="entry name" value="SDR_fam"/>
</dbReference>
<dbReference type="InterPro" id="IPR036291">
    <property type="entry name" value="NAD(P)-bd_dom_sf"/>
</dbReference>
<evidence type="ECO:0000256" key="1">
    <source>
        <dbReference type="ARBA" id="ARBA00006484"/>
    </source>
</evidence>